<keyword evidence="2" id="KW-0678">Repressor</keyword>
<dbReference type="Ensembl" id="ENSMMDT00005041227.1">
    <property type="protein sequence ID" value="ENSMMDP00005040397.1"/>
    <property type="gene ID" value="ENSMMDG00005018702.1"/>
</dbReference>
<evidence type="ECO:0000313" key="16">
    <source>
        <dbReference type="Proteomes" id="UP000472263"/>
    </source>
</evidence>
<keyword evidence="16" id="KW-1185">Reference proteome</keyword>
<name>A0A667ZI98_9TELE</name>
<dbReference type="FunFam" id="3.30.160.60:FF:000471">
    <property type="entry name" value="Zinc finger protein AEBP2"/>
    <property type="match status" value="1"/>
</dbReference>
<protein>
    <submittedName>
        <fullName evidence="15">AE binding protein 2</fullName>
    </submittedName>
</protein>
<evidence type="ECO:0000256" key="9">
    <source>
        <dbReference type="ARBA" id="ARBA00023163"/>
    </source>
</evidence>
<dbReference type="RefSeq" id="XP_029909975.1">
    <property type="nucleotide sequence ID" value="XM_030054115.1"/>
</dbReference>
<dbReference type="OrthoDB" id="9984614at2759"/>
<dbReference type="Gene3D" id="3.30.160.60">
    <property type="entry name" value="Classic Zinc Finger"/>
    <property type="match status" value="2"/>
</dbReference>
<dbReference type="SUPFAM" id="SSF57667">
    <property type="entry name" value="beta-beta-alpha zinc fingers"/>
    <property type="match status" value="2"/>
</dbReference>
<dbReference type="InParanoid" id="A0A667ZI98"/>
<dbReference type="PANTHER" id="PTHR46541:SF1">
    <property type="entry name" value="ZINC FINGER PROTEIN AEBP2"/>
    <property type="match status" value="1"/>
</dbReference>
<organism evidence="15 16">
    <name type="scientific">Myripristis murdjan</name>
    <name type="common">pinecone soldierfish</name>
    <dbReference type="NCBI Taxonomy" id="586833"/>
    <lineage>
        <taxon>Eukaryota</taxon>
        <taxon>Metazoa</taxon>
        <taxon>Chordata</taxon>
        <taxon>Craniata</taxon>
        <taxon>Vertebrata</taxon>
        <taxon>Euteleostomi</taxon>
        <taxon>Actinopterygii</taxon>
        <taxon>Neopterygii</taxon>
        <taxon>Teleostei</taxon>
        <taxon>Neoteleostei</taxon>
        <taxon>Acanthomorphata</taxon>
        <taxon>Holocentriformes</taxon>
        <taxon>Holocentridae</taxon>
        <taxon>Myripristis</taxon>
    </lineage>
</organism>
<keyword evidence="8" id="KW-0805">Transcription regulation</keyword>
<dbReference type="PANTHER" id="PTHR46541">
    <property type="entry name" value="ZINC FINGER PROTEIN AEBP2"/>
    <property type="match status" value="1"/>
</dbReference>
<dbReference type="GO" id="GO:0008270">
    <property type="term" value="F:zinc ion binding"/>
    <property type="evidence" value="ECO:0007669"/>
    <property type="project" value="UniProtKB-KW"/>
</dbReference>
<evidence type="ECO:0000256" key="1">
    <source>
        <dbReference type="ARBA" id="ARBA00004123"/>
    </source>
</evidence>
<evidence type="ECO:0000256" key="8">
    <source>
        <dbReference type="ARBA" id="ARBA00023015"/>
    </source>
</evidence>
<evidence type="ECO:0000256" key="5">
    <source>
        <dbReference type="ARBA" id="ARBA00022771"/>
    </source>
</evidence>
<feature type="compositionally biased region" description="Basic residues" evidence="13">
    <location>
        <begin position="333"/>
        <end position="348"/>
    </location>
</feature>
<dbReference type="InterPro" id="IPR052130">
    <property type="entry name" value="AEBP2/jing_C2H2-ZnF"/>
</dbReference>
<feature type="domain" description="C2H2-type" evidence="14">
    <location>
        <begin position="217"/>
        <end position="247"/>
    </location>
</feature>
<feature type="region of interest" description="Disordered" evidence="13">
    <location>
        <begin position="306"/>
        <end position="350"/>
    </location>
</feature>
<dbReference type="SMART" id="SM00355">
    <property type="entry name" value="ZnF_C2H2"/>
    <property type="match status" value="3"/>
</dbReference>
<dbReference type="FunCoup" id="A0A667ZI98">
    <property type="interactions" value="656"/>
</dbReference>
<sequence length="461" mass="49835">MATATTEETSALGAKDDEPLAEKTGDEGQEKEKGLPEPKSEEPGGGVEPKMEEADSEASDDKPAAEPGEAAAEAVTDAAEAVNQDTTAANEESEQKSEPLQSPGDCNEAACDTTVKEIKEEQREESGSPGIDCEKSKTICEDGEKPSGGGGELGDKRRPSVEMSSSDGEPLSRMDSEDSISSTLMEMESTVSSGRSTPAMMNGQGSASSSGTKAVAYPCCWDLCPECFNSSPDLAEHIRGIHVDGQRGGVFVCLWKGCKVYNTPSTSQSWLQRHMLTHSGDKPFKCVVGGCNASFASQGGLARHVPSHFSQQSSSRMSSQAKLKEESPSKAGVNKRKKLKNKRRRSLPRPHDFFDAQTMDAIRHRAICLNLATHIESVGNGHSVVFHSTVLARRKEGTGKVKVLLHWTPEDILPDVWVNETERSQLKTKVVHLSQLPQDTAMLLDPNIYRALPQKRLKRSL</sequence>
<evidence type="ECO:0000256" key="7">
    <source>
        <dbReference type="ARBA" id="ARBA00022853"/>
    </source>
</evidence>
<evidence type="ECO:0000256" key="4">
    <source>
        <dbReference type="ARBA" id="ARBA00022737"/>
    </source>
</evidence>
<reference evidence="15" key="1">
    <citation type="submission" date="2019-06" db="EMBL/GenBank/DDBJ databases">
        <authorList>
            <consortium name="Wellcome Sanger Institute Data Sharing"/>
        </authorList>
    </citation>
    <scope>NUCLEOTIDE SEQUENCE [LARGE SCALE GENOMIC DNA]</scope>
</reference>
<evidence type="ECO:0000256" key="10">
    <source>
        <dbReference type="ARBA" id="ARBA00023242"/>
    </source>
</evidence>
<comment type="similarity">
    <text evidence="11">Belongs to the AEBP2/jing C2H2-type zinc-finger family.</text>
</comment>
<keyword evidence="10" id="KW-0539">Nucleus</keyword>
<feature type="compositionally biased region" description="Basic and acidic residues" evidence="13">
    <location>
        <begin position="49"/>
        <end position="64"/>
    </location>
</feature>
<evidence type="ECO:0000256" key="6">
    <source>
        <dbReference type="ARBA" id="ARBA00022833"/>
    </source>
</evidence>
<feature type="compositionally biased region" description="Basic and acidic residues" evidence="13">
    <location>
        <begin position="114"/>
        <end position="145"/>
    </location>
</feature>
<gene>
    <name evidence="15" type="primary">AEBP2</name>
</gene>
<dbReference type="InterPro" id="IPR059034">
    <property type="entry name" value="SH3_AEBP2_C"/>
</dbReference>
<keyword evidence="3" id="KW-0479">Metal-binding</keyword>
<keyword evidence="7" id="KW-0156">Chromatin regulator</keyword>
<feature type="region of interest" description="Disordered" evidence="13">
    <location>
        <begin position="1"/>
        <end position="208"/>
    </location>
</feature>
<reference evidence="15" key="3">
    <citation type="submission" date="2025-09" db="UniProtKB">
        <authorList>
            <consortium name="Ensembl"/>
        </authorList>
    </citation>
    <scope>IDENTIFICATION</scope>
</reference>
<keyword evidence="6" id="KW-0862">Zinc</keyword>
<evidence type="ECO:0000256" key="2">
    <source>
        <dbReference type="ARBA" id="ARBA00022491"/>
    </source>
</evidence>
<dbReference type="GeneTree" id="ENSGT00510000048519"/>
<dbReference type="Pfam" id="PF26014">
    <property type="entry name" value="SH3_AEBP2_C"/>
    <property type="match status" value="1"/>
</dbReference>
<keyword evidence="9" id="KW-0804">Transcription</keyword>
<dbReference type="GO" id="GO:0006325">
    <property type="term" value="P:chromatin organization"/>
    <property type="evidence" value="ECO:0007669"/>
    <property type="project" value="UniProtKB-KW"/>
</dbReference>
<evidence type="ECO:0000256" key="12">
    <source>
        <dbReference type="PROSITE-ProRule" id="PRU00042"/>
    </source>
</evidence>
<comment type="subcellular location">
    <subcellularLocation>
        <location evidence="1">Nucleus</location>
    </subcellularLocation>
</comment>
<dbReference type="Proteomes" id="UP000472263">
    <property type="component" value="Chromosome 6"/>
</dbReference>
<evidence type="ECO:0000256" key="3">
    <source>
        <dbReference type="ARBA" id="ARBA00022723"/>
    </source>
</evidence>
<dbReference type="InterPro" id="IPR013087">
    <property type="entry name" value="Znf_C2H2_type"/>
</dbReference>
<keyword evidence="5 12" id="KW-0863">Zinc-finger</keyword>
<feature type="compositionally biased region" description="Low complexity" evidence="13">
    <location>
        <begin position="307"/>
        <end position="320"/>
    </location>
</feature>
<feature type="compositionally biased region" description="Polar residues" evidence="13">
    <location>
        <begin position="179"/>
        <end position="196"/>
    </location>
</feature>
<dbReference type="GO" id="GO:0035098">
    <property type="term" value="C:ESC/E(Z) complex"/>
    <property type="evidence" value="ECO:0007669"/>
    <property type="project" value="TreeGrafter"/>
</dbReference>
<feature type="domain" description="C2H2-type" evidence="14">
    <location>
        <begin position="284"/>
        <end position="313"/>
    </location>
</feature>
<evidence type="ECO:0000256" key="11">
    <source>
        <dbReference type="ARBA" id="ARBA00037930"/>
    </source>
</evidence>
<evidence type="ECO:0000256" key="13">
    <source>
        <dbReference type="SAM" id="MobiDB-lite"/>
    </source>
</evidence>
<reference evidence="15" key="2">
    <citation type="submission" date="2025-08" db="UniProtKB">
        <authorList>
            <consortium name="Ensembl"/>
        </authorList>
    </citation>
    <scope>IDENTIFICATION</scope>
</reference>
<dbReference type="InterPro" id="IPR036236">
    <property type="entry name" value="Znf_C2H2_sf"/>
</dbReference>
<dbReference type="PROSITE" id="PS00028">
    <property type="entry name" value="ZINC_FINGER_C2H2_1"/>
    <property type="match status" value="2"/>
</dbReference>
<proteinExistence type="inferred from homology"/>
<dbReference type="PROSITE" id="PS50157">
    <property type="entry name" value="ZINC_FINGER_C2H2_2"/>
    <property type="match status" value="2"/>
</dbReference>
<evidence type="ECO:0000313" key="15">
    <source>
        <dbReference type="Ensembl" id="ENSMMDP00005040397.1"/>
    </source>
</evidence>
<dbReference type="GeneID" id="115360930"/>
<dbReference type="GO" id="GO:0006357">
    <property type="term" value="P:regulation of transcription by RNA polymerase II"/>
    <property type="evidence" value="ECO:0007669"/>
    <property type="project" value="TreeGrafter"/>
</dbReference>
<accession>A0A667ZI98</accession>
<dbReference type="AlphaFoldDB" id="A0A667ZI98"/>
<keyword evidence="4" id="KW-0677">Repeat</keyword>
<feature type="compositionally biased region" description="Basic and acidic residues" evidence="13">
    <location>
        <begin position="14"/>
        <end position="42"/>
    </location>
</feature>
<feature type="compositionally biased region" description="Low complexity" evidence="13">
    <location>
        <begin position="65"/>
        <end position="81"/>
    </location>
</feature>
<evidence type="ECO:0000259" key="14">
    <source>
        <dbReference type="PROSITE" id="PS50157"/>
    </source>
</evidence>